<keyword evidence="2" id="KW-1185">Reference proteome</keyword>
<sequence>MPAVRTMICEVCGGEFKSRGFAMHQSACKRDFLQREEDQAALRDLQLPASVEDGFCLPDLCDEARNDYPQFEDYSDWTDVLDEHTASGSHDSLGVQDLHLEVDDIKTEYHPSSGNPPSVQRFVDFQRYAATSRATPPPKPWKPFRSHLDFEVAELALNASLSKDLMETLIRIVCCAASERFTLSNYKDIKNTWEAASERLTQFQKCIVSVPYRDEVREFEVYHKSIWDWACDLLQDPRIGPHVTFDAQRLFKYNGEKFVRFVDEPWTANAFWDFQSQLPMDGKPLAFILYADKAKLSTFGSQKGYPVIARLANLPTSMRNSESFAGGRVVGWLPVVNEEQEHSRKRDWVNFKNVVWHASFVKLMEMAAKHSEHGCWVKCFDDIARRFFPIILLLSADYKEQFVCDGINMWFYGQVSLPKATLAEARNKRLQEEMETLLKEHGLRNVDSTFSIMHHRDVFRALSFDRLHMNHEGNWDDHLWGQFKWLVEVEGRSACVTVDEGFQRLPRWRNMNHFNHVMSTTFSDGSKHEDVGKLVLFAAHNLLDSCSDVDAPLYLLMHCIHAYVDMDMYAGFDVHTEETISDGRCATTGFRDLVKKYNTQDDTKDWNYPKIHTLTHLFDDIMAKGVTRNYNTKPNEKCHGPLQQTYQQQTNFKNVADQILRIDHHVLIANSMRDDLDALDSNLAEEMKMYVADGAMEDPNDLTMFHFTLGAVQQPQTLLQIEELHGDMPSFQRFRIKLNTLFLTYNITQADNGNKIKLKPDDTITEHRFLKVNFESKVNWCQSTDYLRCNPSFHNAIQQDCVIIRSRESIIFGRLLMIFKCTIGGVDYPIALVHPFDAPLGLRLRKDKYLHIWRVRQRPALSSEFVFVQSIIRGALLVEDVGYPGTHIVVDTIDSDMFVRVKELFTVRQQQREVGGRSNPTGTEGI</sequence>
<reference evidence="1 2" key="1">
    <citation type="submission" date="2014-04" db="EMBL/GenBank/DDBJ databases">
        <authorList>
            <consortium name="DOE Joint Genome Institute"/>
            <person name="Kuo A."/>
            <person name="Kohler A."/>
            <person name="Nagy L.G."/>
            <person name="Floudas D."/>
            <person name="Copeland A."/>
            <person name="Barry K.W."/>
            <person name="Cichocki N."/>
            <person name="Veneault-Fourrey C."/>
            <person name="LaButti K."/>
            <person name="Lindquist E.A."/>
            <person name="Lipzen A."/>
            <person name="Lundell T."/>
            <person name="Morin E."/>
            <person name="Murat C."/>
            <person name="Sun H."/>
            <person name="Tunlid A."/>
            <person name="Henrissat B."/>
            <person name="Grigoriev I.V."/>
            <person name="Hibbett D.S."/>
            <person name="Martin F."/>
            <person name="Nordberg H.P."/>
            <person name="Cantor M.N."/>
            <person name="Hua S.X."/>
        </authorList>
    </citation>
    <scope>NUCLEOTIDE SEQUENCE [LARGE SCALE GENOMIC DNA]</scope>
    <source>
        <strain evidence="1 2">Foug A</strain>
    </source>
</reference>
<name>A0A0C3DDP8_9AGAM</name>
<dbReference type="AlphaFoldDB" id="A0A0C3DDP8"/>
<dbReference type="HOGENOM" id="CLU_009122_0_0_1"/>
<dbReference type="OrthoDB" id="3239511at2759"/>
<dbReference type="STRING" id="1036808.A0A0C3DDP8"/>
<dbReference type="Pfam" id="PF18759">
    <property type="entry name" value="Plavaka"/>
    <property type="match status" value="1"/>
</dbReference>
<evidence type="ECO:0000313" key="1">
    <source>
        <dbReference type="EMBL" id="KIM54201.1"/>
    </source>
</evidence>
<gene>
    <name evidence="1" type="ORF">SCLCIDRAFT_31310</name>
</gene>
<evidence type="ECO:0000313" key="2">
    <source>
        <dbReference type="Proteomes" id="UP000053989"/>
    </source>
</evidence>
<proteinExistence type="predicted"/>
<protein>
    <submittedName>
        <fullName evidence="1">Uncharacterized protein</fullName>
    </submittedName>
</protein>
<accession>A0A0C3DDP8</accession>
<organism evidence="1 2">
    <name type="scientific">Scleroderma citrinum Foug A</name>
    <dbReference type="NCBI Taxonomy" id="1036808"/>
    <lineage>
        <taxon>Eukaryota</taxon>
        <taxon>Fungi</taxon>
        <taxon>Dikarya</taxon>
        <taxon>Basidiomycota</taxon>
        <taxon>Agaricomycotina</taxon>
        <taxon>Agaricomycetes</taxon>
        <taxon>Agaricomycetidae</taxon>
        <taxon>Boletales</taxon>
        <taxon>Sclerodermatineae</taxon>
        <taxon>Sclerodermataceae</taxon>
        <taxon>Scleroderma</taxon>
    </lineage>
</organism>
<dbReference type="Proteomes" id="UP000053989">
    <property type="component" value="Unassembled WGS sequence"/>
</dbReference>
<dbReference type="EMBL" id="KN822160">
    <property type="protein sequence ID" value="KIM54201.1"/>
    <property type="molecule type" value="Genomic_DNA"/>
</dbReference>
<dbReference type="InterPro" id="IPR041078">
    <property type="entry name" value="Plavaka"/>
</dbReference>
<dbReference type="InParanoid" id="A0A0C3DDP8"/>
<reference evidence="2" key="2">
    <citation type="submission" date="2015-01" db="EMBL/GenBank/DDBJ databases">
        <title>Evolutionary Origins and Diversification of the Mycorrhizal Mutualists.</title>
        <authorList>
            <consortium name="DOE Joint Genome Institute"/>
            <consortium name="Mycorrhizal Genomics Consortium"/>
            <person name="Kohler A."/>
            <person name="Kuo A."/>
            <person name="Nagy L.G."/>
            <person name="Floudas D."/>
            <person name="Copeland A."/>
            <person name="Barry K.W."/>
            <person name="Cichocki N."/>
            <person name="Veneault-Fourrey C."/>
            <person name="LaButti K."/>
            <person name="Lindquist E.A."/>
            <person name="Lipzen A."/>
            <person name="Lundell T."/>
            <person name="Morin E."/>
            <person name="Murat C."/>
            <person name="Riley R."/>
            <person name="Ohm R."/>
            <person name="Sun H."/>
            <person name="Tunlid A."/>
            <person name="Henrissat B."/>
            <person name="Grigoriev I.V."/>
            <person name="Hibbett D.S."/>
            <person name="Martin F."/>
        </authorList>
    </citation>
    <scope>NUCLEOTIDE SEQUENCE [LARGE SCALE GENOMIC DNA]</scope>
    <source>
        <strain evidence="2">Foug A</strain>
    </source>
</reference>